<evidence type="ECO:0000256" key="1">
    <source>
        <dbReference type="ARBA" id="ARBA00022617"/>
    </source>
</evidence>
<evidence type="ECO:0000256" key="3">
    <source>
        <dbReference type="ARBA" id="ARBA00022723"/>
    </source>
</evidence>
<comment type="similarity">
    <text evidence="5">Belongs to the globin family.</text>
</comment>
<proteinExistence type="inferred from homology"/>
<keyword evidence="8" id="KW-1185">Reference proteome</keyword>
<dbReference type="InterPro" id="IPR000971">
    <property type="entry name" value="Globin"/>
</dbReference>
<dbReference type="AlphaFoldDB" id="A0A327KAN1"/>
<dbReference type="InterPro" id="IPR009050">
    <property type="entry name" value="Globin-like_sf"/>
</dbReference>
<dbReference type="GO" id="GO:0020037">
    <property type="term" value="F:heme binding"/>
    <property type="evidence" value="ECO:0007669"/>
    <property type="project" value="InterPro"/>
</dbReference>
<reference evidence="7 8" key="1">
    <citation type="submission" date="2017-07" db="EMBL/GenBank/DDBJ databases">
        <title>Draft Genome Sequences of Select Purple Nonsulfur Bacteria.</title>
        <authorList>
            <person name="Lasarre B."/>
            <person name="Mckinlay J.B."/>
        </authorList>
    </citation>
    <scope>NUCLEOTIDE SEQUENCE [LARGE SCALE GENOMIC DNA]</scope>
    <source>
        <strain evidence="7 8">DSM 11907</strain>
    </source>
</reference>
<sequence length="138" mass="15330">MDRLSAVDIERVRHSFDRVWSESQRLSDLFYARLFETAPEVRPLFRGDLSEQKQKFLGTLAVIVGSLENAAVLMPAAETLARQHVEYGVAPDHYPVVGEALLWSMAQCLGPHWTPEIAAAWTKAYGAVTGHMIASAYA</sequence>
<organism evidence="7 8">
    <name type="scientific">Rhodoplanes elegans</name>
    <dbReference type="NCBI Taxonomy" id="29408"/>
    <lineage>
        <taxon>Bacteria</taxon>
        <taxon>Pseudomonadati</taxon>
        <taxon>Pseudomonadota</taxon>
        <taxon>Alphaproteobacteria</taxon>
        <taxon>Hyphomicrobiales</taxon>
        <taxon>Nitrobacteraceae</taxon>
        <taxon>Rhodoplanes</taxon>
    </lineage>
</organism>
<comment type="caution">
    <text evidence="7">The sequence shown here is derived from an EMBL/GenBank/DDBJ whole genome shotgun (WGS) entry which is preliminary data.</text>
</comment>
<dbReference type="PROSITE" id="PS01033">
    <property type="entry name" value="GLOBIN"/>
    <property type="match status" value="1"/>
</dbReference>
<dbReference type="GO" id="GO:0046210">
    <property type="term" value="P:nitric oxide catabolic process"/>
    <property type="evidence" value="ECO:0007669"/>
    <property type="project" value="TreeGrafter"/>
</dbReference>
<keyword evidence="4" id="KW-0408">Iron</keyword>
<dbReference type="CDD" id="cd12131">
    <property type="entry name" value="HGbI-like"/>
    <property type="match status" value="1"/>
</dbReference>
<dbReference type="EMBL" id="NPEU01000260">
    <property type="protein sequence ID" value="RAI35447.1"/>
    <property type="molecule type" value="Genomic_DNA"/>
</dbReference>
<dbReference type="SUPFAM" id="SSF46458">
    <property type="entry name" value="Globin-like"/>
    <property type="match status" value="1"/>
</dbReference>
<evidence type="ECO:0000313" key="8">
    <source>
        <dbReference type="Proteomes" id="UP000248863"/>
    </source>
</evidence>
<dbReference type="PANTHER" id="PTHR43396:SF3">
    <property type="entry name" value="FLAVOHEMOPROTEIN"/>
    <property type="match status" value="1"/>
</dbReference>
<evidence type="ECO:0000256" key="2">
    <source>
        <dbReference type="ARBA" id="ARBA00022621"/>
    </source>
</evidence>
<keyword evidence="2 5" id="KW-0561">Oxygen transport</keyword>
<dbReference type="GO" id="GO:0008941">
    <property type="term" value="F:nitric oxide dioxygenase NAD(P)H activity"/>
    <property type="evidence" value="ECO:0007669"/>
    <property type="project" value="TreeGrafter"/>
</dbReference>
<dbReference type="GO" id="GO:0071949">
    <property type="term" value="F:FAD binding"/>
    <property type="evidence" value="ECO:0007669"/>
    <property type="project" value="TreeGrafter"/>
</dbReference>
<gene>
    <name evidence="7" type="ORF">CH338_19245</name>
</gene>
<dbReference type="GO" id="GO:0046872">
    <property type="term" value="F:metal ion binding"/>
    <property type="evidence" value="ECO:0007669"/>
    <property type="project" value="UniProtKB-KW"/>
</dbReference>
<feature type="domain" description="Globin" evidence="6">
    <location>
        <begin position="3"/>
        <end position="137"/>
    </location>
</feature>
<protein>
    <recommendedName>
        <fullName evidence="6">Globin domain-containing protein</fullName>
    </recommendedName>
</protein>
<dbReference type="Proteomes" id="UP000248863">
    <property type="component" value="Unassembled WGS sequence"/>
</dbReference>
<keyword evidence="5" id="KW-0813">Transport</keyword>
<dbReference type="PANTHER" id="PTHR43396">
    <property type="entry name" value="FLAVOHEMOPROTEIN"/>
    <property type="match status" value="1"/>
</dbReference>
<dbReference type="GO" id="GO:0005344">
    <property type="term" value="F:oxygen carrier activity"/>
    <property type="evidence" value="ECO:0007669"/>
    <property type="project" value="UniProtKB-KW"/>
</dbReference>
<evidence type="ECO:0000256" key="5">
    <source>
        <dbReference type="RuleBase" id="RU000356"/>
    </source>
</evidence>
<keyword evidence="3" id="KW-0479">Metal-binding</keyword>
<keyword evidence="1 5" id="KW-0349">Heme</keyword>
<dbReference type="OrthoDB" id="3213438at2"/>
<accession>A0A327KAN1</accession>
<dbReference type="GO" id="GO:0019825">
    <property type="term" value="F:oxygen binding"/>
    <property type="evidence" value="ECO:0007669"/>
    <property type="project" value="InterPro"/>
</dbReference>
<dbReference type="Gene3D" id="1.10.490.10">
    <property type="entry name" value="Globins"/>
    <property type="match status" value="1"/>
</dbReference>
<dbReference type="GO" id="GO:0071500">
    <property type="term" value="P:cellular response to nitrosative stress"/>
    <property type="evidence" value="ECO:0007669"/>
    <property type="project" value="TreeGrafter"/>
</dbReference>
<evidence type="ECO:0000313" key="7">
    <source>
        <dbReference type="EMBL" id="RAI35447.1"/>
    </source>
</evidence>
<evidence type="ECO:0000259" key="6">
    <source>
        <dbReference type="PROSITE" id="PS01033"/>
    </source>
</evidence>
<dbReference type="RefSeq" id="WP_111358739.1">
    <property type="nucleotide sequence ID" value="NZ_NHSK01000233.1"/>
</dbReference>
<evidence type="ECO:0000256" key="4">
    <source>
        <dbReference type="ARBA" id="ARBA00023004"/>
    </source>
</evidence>
<name>A0A327KAN1_9BRAD</name>
<dbReference type="Pfam" id="PF00042">
    <property type="entry name" value="Globin"/>
    <property type="match status" value="1"/>
</dbReference>
<dbReference type="InterPro" id="IPR012292">
    <property type="entry name" value="Globin/Proto"/>
</dbReference>